<dbReference type="AlphaFoldDB" id="A0A9W8JSH4"/>
<sequence length="165" mass="18127">MSEPKNNPYNQQQPQGTAPMSVSGGNKNALNLPVGPDGQRDWSHSLFGCFGDMRTCCLAAWCPCLAHARNKRRLDHLQRTGQPDPDRDGLCGPDGWLYACLEAACDVGWILQIQTRGEIRNRYNIRGGGGGDCMTAFCCQPCDLVQGSREIELEEESFGRPGHMA</sequence>
<dbReference type="EMBL" id="JANBPK010000956">
    <property type="protein sequence ID" value="KAJ2927822.1"/>
    <property type="molecule type" value="Genomic_DNA"/>
</dbReference>
<protein>
    <recommendedName>
        <fullName evidence="5">PLAC8-domain-containing protein</fullName>
    </recommendedName>
</protein>
<reference evidence="3" key="1">
    <citation type="submission" date="2022-06" db="EMBL/GenBank/DDBJ databases">
        <title>Genome Sequence of Candolleomyces eurysporus.</title>
        <authorList>
            <person name="Buettner E."/>
        </authorList>
    </citation>
    <scope>NUCLEOTIDE SEQUENCE</scope>
    <source>
        <strain evidence="3">VTCC 930004</strain>
    </source>
</reference>
<feature type="compositionally biased region" description="Low complexity" evidence="1">
    <location>
        <begin position="1"/>
        <end position="15"/>
    </location>
</feature>
<dbReference type="Proteomes" id="UP001140091">
    <property type="component" value="Unassembled WGS sequence"/>
</dbReference>
<evidence type="ECO:0000313" key="3">
    <source>
        <dbReference type="EMBL" id="KAJ2936078.1"/>
    </source>
</evidence>
<dbReference type="Pfam" id="PF04749">
    <property type="entry name" value="PLAC8"/>
    <property type="match status" value="1"/>
</dbReference>
<dbReference type="InterPro" id="IPR006461">
    <property type="entry name" value="PLAC_motif_containing"/>
</dbReference>
<evidence type="ECO:0000256" key="1">
    <source>
        <dbReference type="SAM" id="MobiDB-lite"/>
    </source>
</evidence>
<evidence type="ECO:0000313" key="4">
    <source>
        <dbReference type="Proteomes" id="UP001140091"/>
    </source>
</evidence>
<evidence type="ECO:0000313" key="2">
    <source>
        <dbReference type="EMBL" id="KAJ2927822.1"/>
    </source>
</evidence>
<feature type="compositionally biased region" description="Polar residues" evidence="1">
    <location>
        <begin position="16"/>
        <end position="29"/>
    </location>
</feature>
<dbReference type="OrthoDB" id="1045822at2759"/>
<name>A0A9W8JSH4_9AGAR</name>
<evidence type="ECO:0008006" key="5">
    <source>
        <dbReference type="Google" id="ProtNLM"/>
    </source>
</evidence>
<organism evidence="3 4">
    <name type="scientific">Candolleomyces eurysporus</name>
    <dbReference type="NCBI Taxonomy" id="2828524"/>
    <lineage>
        <taxon>Eukaryota</taxon>
        <taxon>Fungi</taxon>
        <taxon>Dikarya</taxon>
        <taxon>Basidiomycota</taxon>
        <taxon>Agaricomycotina</taxon>
        <taxon>Agaricomycetes</taxon>
        <taxon>Agaricomycetidae</taxon>
        <taxon>Agaricales</taxon>
        <taxon>Agaricineae</taxon>
        <taxon>Psathyrellaceae</taxon>
        <taxon>Candolleomyces</taxon>
    </lineage>
</organism>
<comment type="caution">
    <text evidence="3">The sequence shown here is derived from an EMBL/GenBank/DDBJ whole genome shotgun (WGS) entry which is preliminary data.</text>
</comment>
<feature type="non-terminal residue" evidence="3">
    <location>
        <position position="1"/>
    </location>
</feature>
<accession>A0A9W8JSH4</accession>
<keyword evidence="4" id="KW-1185">Reference proteome</keyword>
<dbReference type="EMBL" id="JANBPK010000183">
    <property type="protein sequence ID" value="KAJ2936078.1"/>
    <property type="molecule type" value="Genomic_DNA"/>
</dbReference>
<gene>
    <name evidence="3" type="ORF">H1R20_g1017</name>
    <name evidence="2" type="ORF">H1R20_g9269</name>
</gene>
<dbReference type="PANTHER" id="PTHR15907">
    <property type="entry name" value="DUF614 FAMILY PROTEIN-RELATED"/>
    <property type="match status" value="1"/>
</dbReference>
<feature type="region of interest" description="Disordered" evidence="1">
    <location>
        <begin position="1"/>
        <end position="35"/>
    </location>
</feature>
<dbReference type="NCBIfam" id="TIGR01571">
    <property type="entry name" value="A_thal_Cys_rich"/>
    <property type="match status" value="1"/>
</dbReference>
<proteinExistence type="predicted"/>